<dbReference type="Pfam" id="PF13883">
    <property type="entry name" value="CREG_beta-barrel"/>
    <property type="match status" value="1"/>
</dbReference>
<evidence type="ECO:0000313" key="3">
    <source>
        <dbReference type="EnsemblPlants" id="OPUNC06G08550.1"/>
    </source>
</evidence>
<feature type="domain" description="CREG-like beta-barrel" evidence="2">
    <location>
        <begin position="44"/>
        <end position="194"/>
    </location>
</feature>
<feature type="signal peptide" evidence="1">
    <location>
        <begin position="1"/>
        <end position="26"/>
    </location>
</feature>
<dbReference type="InterPro" id="IPR012349">
    <property type="entry name" value="Split_barrel_FMN-bd"/>
</dbReference>
<feature type="chain" id="PRO_5002366241" description="CREG-like beta-barrel domain-containing protein" evidence="1">
    <location>
        <begin position="27"/>
        <end position="206"/>
    </location>
</feature>
<keyword evidence="4" id="KW-1185">Reference proteome</keyword>
<evidence type="ECO:0000256" key="1">
    <source>
        <dbReference type="SAM" id="SignalP"/>
    </source>
</evidence>
<dbReference type="PANTHER" id="PTHR13343">
    <property type="entry name" value="CREG1 PROTEIN"/>
    <property type="match status" value="1"/>
</dbReference>
<dbReference type="Gramene" id="OPUNC06G08550.1">
    <property type="protein sequence ID" value="OPUNC06G08550.1"/>
    <property type="gene ID" value="OPUNC06G08550"/>
</dbReference>
<reference evidence="3" key="2">
    <citation type="submission" date="2018-05" db="EMBL/GenBank/DDBJ databases">
        <title>OpunRS2 (Oryza punctata Reference Sequence Version 2).</title>
        <authorList>
            <person name="Zhang J."/>
            <person name="Kudrna D."/>
            <person name="Lee S."/>
            <person name="Talag J."/>
            <person name="Welchert J."/>
            <person name="Wing R.A."/>
        </authorList>
    </citation>
    <scope>NUCLEOTIDE SEQUENCE [LARGE SCALE GENOMIC DNA]</scope>
</reference>
<evidence type="ECO:0000313" key="4">
    <source>
        <dbReference type="Proteomes" id="UP000026962"/>
    </source>
</evidence>
<dbReference type="Gene3D" id="2.30.110.10">
    <property type="entry name" value="Electron Transport, Fmn-binding Protein, Chain A"/>
    <property type="match status" value="1"/>
</dbReference>
<dbReference type="AlphaFoldDB" id="A0A0E0L9T8"/>
<protein>
    <recommendedName>
        <fullName evidence="2">CREG-like beta-barrel domain-containing protein</fullName>
    </recommendedName>
</protein>
<reference evidence="3" key="1">
    <citation type="submission" date="2015-04" db="UniProtKB">
        <authorList>
            <consortium name="EnsemblPlants"/>
        </authorList>
    </citation>
    <scope>IDENTIFICATION</scope>
</reference>
<dbReference type="OMA" id="KWISMEL"/>
<name>A0A0E0L9T8_ORYPU</name>
<accession>A0A0E0L9T8</accession>
<dbReference type="PANTHER" id="PTHR13343:SF17">
    <property type="entry name" value="CELLULAR REPRESSOR OF E1A-STIMULATED GENES, ISOFORM A"/>
    <property type="match status" value="1"/>
</dbReference>
<evidence type="ECO:0000259" key="2">
    <source>
        <dbReference type="Pfam" id="PF13883"/>
    </source>
</evidence>
<organism evidence="3">
    <name type="scientific">Oryza punctata</name>
    <name type="common">Red rice</name>
    <dbReference type="NCBI Taxonomy" id="4537"/>
    <lineage>
        <taxon>Eukaryota</taxon>
        <taxon>Viridiplantae</taxon>
        <taxon>Streptophyta</taxon>
        <taxon>Embryophyta</taxon>
        <taxon>Tracheophyta</taxon>
        <taxon>Spermatophyta</taxon>
        <taxon>Magnoliopsida</taxon>
        <taxon>Liliopsida</taxon>
        <taxon>Poales</taxon>
        <taxon>Poaceae</taxon>
        <taxon>BOP clade</taxon>
        <taxon>Oryzoideae</taxon>
        <taxon>Oryzeae</taxon>
        <taxon>Oryzinae</taxon>
        <taxon>Oryza</taxon>
    </lineage>
</organism>
<dbReference type="GO" id="GO:0005737">
    <property type="term" value="C:cytoplasm"/>
    <property type="evidence" value="ECO:0007669"/>
    <property type="project" value="UniProtKB-ARBA"/>
</dbReference>
<dbReference type="eggNOG" id="KOG3374">
    <property type="taxonomic scope" value="Eukaryota"/>
</dbReference>
<dbReference type="Proteomes" id="UP000026962">
    <property type="component" value="Chromosome 6"/>
</dbReference>
<keyword evidence="1" id="KW-0732">Signal</keyword>
<dbReference type="SUPFAM" id="SSF50475">
    <property type="entry name" value="FMN-binding split barrel"/>
    <property type="match status" value="1"/>
</dbReference>
<proteinExistence type="predicted"/>
<dbReference type="HOGENOM" id="CLU_083635_2_0_1"/>
<sequence length="206" mass="22182">MLSPAHLAVVAAALLLAVRPPLPALAARPIVVVPIVVAAAGKPAPTEAAATARWLAAQNTWGVLSNVVSYSDGVPGESHGIPYFYLTTLDPTARDALEDERTSFTLSEFPLGTCGKIDPENPTCAKLTLTGKLKLIDPQSSEADLAKAALFTKHPEMKGWPKNHHFQIFKLEIENIFLIDWFGGPKPISPTEYLEYGKNQALLKSS</sequence>
<dbReference type="EnsemblPlants" id="OPUNC06G08550.1">
    <property type="protein sequence ID" value="OPUNC06G08550.1"/>
    <property type="gene ID" value="OPUNC06G08550"/>
</dbReference>
<dbReference type="InterPro" id="IPR055343">
    <property type="entry name" value="CREG_beta-barrel"/>
</dbReference>